<dbReference type="InterPro" id="IPR003615">
    <property type="entry name" value="HNH_nuc"/>
</dbReference>
<dbReference type="KEGG" id="npi:G7071_13130"/>
<dbReference type="CDD" id="cd00085">
    <property type="entry name" value="HNHc"/>
    <property type="match status" value="1"/>
</dbReference>
<evidence type="ECO:0000313" key="2">
    <source>
        <dbReference type="EMBL" id="QIK76231.1"/>
    </source>
</evidence>
<accession>A0A6G7YHX2</accession>
<dbReference type="Proteomes" id="UP000502035">
    <property type="component" value="Chromosome"/>
</dbReference>
<proteinExistence type="predicted"/>
<dbReference type="AlphaFoldDB" id="A0A6G7YHX2"/>
<reference evidence="2 3" key="1">
    <citation type="submission" date="2020-03" db="EMBL/GenBank/DDBJ databases">
        <title>Nocardioides sp. nov., isolated from fish.</title>
        <authorList>
            <person name="Hyun D.-W."/>
            <person name="Bae J.-W."/>
        </authorList>
    </citation>
    <scope>NUCLEOTIDE SEQUENCE [LARGE SCALE GENOMIC DNA]</scope>
    <source>
        <strain evidence="2 3">HDW12A</strain>
    </source>
</reference>
<keyword evidence="3" id="KW-1185">Reference proteome</keyword>
<evidence type="ECO:0008006" key="4">
    <source>
        <dbReference type="Google" id="ProtNLM"/>
    </source>
</evidence>
<name>A0A6G7YHX2_9ACTN</name>
<gene>
    <name evidence="2" type="ORF">G7071_13130</name>
</gene>
<protein>
    <recommendedName>
        <fullName evidence="4">HNH endonuclease</fullName>
    </recommendedName>
</protein>
<evidence type="ECO:0000313" key="3">
    <source>
        <dbReference type="Proteomes" id="UP000502035"/>
    </source>
</evidence>
<dbReference type="EMBL" id="CP049866">
    <property type="protein sequence ID" value="QIK76231.1"/>
    <property type="molecule type" value="Genomic_DNA"/>
</dbReference>
<evidence type="ECO:0000256" key="1">
    <source>
        <dbReference type="SAM" id="MobiDB-lite"/>
    </source>
</evidence>
<feature type="region of interest" description="Disordered" evidence="1">
    <location>
        <begin position="268"/>
        <end position="297"/>
    </location>
</feature>
<dbReference type="RefSeq" id="WP_166319474.1">
    <property type="nucleotide sequence ID" value="NZ_CP049866.1"/>
</dbReference>
<sequence>MTSTATHPSSTRNSRSVLDRAVAARSARRRAEAAELTAALDWAHAHPAVSTGHAASWTGSPTALWGERTISLAGVGAPLVAEFAPVEYAGAVGISHEAANALIGDALDLAHRLPRLWALVHELRVPASLARLAAQESRDLDVDAAAHADRLLAWQPTRLNPHRIGVLVQEARLYADPDRAHADHDSALASRRVDVQHDAGAPSTSQVHMTLDTADAEAFDDTVSAMAATLGALGDPQDLDVRRARSVGILADPQRALDLLAVVDRETGALDDGETSPAAEDAGFTPSSPYRRAPAHASGSPSLVLHVTASDLLDPLRPGQGGVATSRLGPVLLERLARWLVGAHVTVRPVLDASLIAPVDRHDPPSAMAEAARLRDETCVFPHCNRPSIACDLDHIEPYVPPDEGGPPGQTSLEALAPLCRRHHRAKTHADFSYRRLRDGSYRWTLPGGFIVQTDPPHRRPQPPR</sequence>
<organism evidence="2 3">
    <name type="scientific">Nocardioides piscis</name>
    <dbReference type="NCBI Taxonomy" id="2714938"/>
    <lineage>
        <taxon>Bacteria</taxon>
        <taxon>Bacillati</taxon>
        <taxon>Actinomycetota</taxon>
        <taxon>Actinomycetes</taxon>
        <taxon>Propionibacteriales</taxon>
        <taxon>Nocardioidaceae</taxon>
        <taxon>Nocardioides</taxon>
    </lineage>
</organism>